<accession>A0A6C0C3I6</accession>
<reference evidence="1" key="1">
    <citation type="journal article" date="2020" name="Nature">
        <title>Giant virus diversity and host interactions through global metagenomics.</title>
        <authorList>
            <person name="Schulz F."/>
            <person name="Roux S."/>
            <person name="Paez-Espino D."/>
            <person name="Jungbluth S."/>
            <person name="Walsh D.A."/>
            <person name="Denef V.J."/>
            <person name="McMahon K.D."/>
            <person name="Konstantinidis K.T."/>
            <person name="Eloe-Fadrosh E.A."/>
            <person name="Kyrpides N.C."/>
            <person name="Woyke T."/>
        </authorList>
    </citation>
    <scope>NUCLEOTIDE SEQUENCE</scope>
    <source>
        <strain evidence="1">GVMAG-M-3300020185-33</strain>
    </source>
</reference>
<dbReference type="EMBL" id="MN739334">
    <property type="protein sequence ID" value="QHS98980.1"/>
    <property type="molecule type" value="Genomic_DNA"/>
</dbReference>
<organism evidence="1">
    <name type="scientific">viral metagenome</name>
    <dbReference type="NCBI Taxonomy" id="1070528"/>
    <lineage>
        <taxon>unclassified sequences</taxon>
        <taxon>metagenomes</taxon>
        <taxon>organismal metagenomes</taxon>
    </lineage>
</organism>
<dbReference type="AlphaFoldDB" id="A0A6C0C3I6"/>
<proteinExistence type="predicted"/>
<protein>
    <submittedName>
        <fullName evidence="1">Uncharacterized protein</fullName>
    </submittedName>
</protein>
<evidence type="ECO:0000313" key="1">
    <source>
        <dbReference type="EMBL" id="QHS98980.1"/>
    </source>
</evidence>
<sequence length="142" mass="17058">MERQEMNKLLQALENETNSSVMLLTTSKIKEYKNNILQKLQLERNDLKKIHKKLTEYRYCTDMSDLQFGYYIRWIPLKDPENLYLTNGGILCDMKIVNDQIHIMCKNFRNQIWQFKFDETIIFQKISPQEKVILSVLDYLNA</sequence>
<name>A0A6C0C3I6_9ZZZZ</name>